<organism evidence="10 11">
    <name type="scientific">Genlisea aurea</name>
    <dbReference type="NCBI Taxonomy" id="192259"/>
    <lineage>
        <taxon>Eukaryota</taxon>
        <taxon>Viridiplantae</taxon>
        <taxon>Streptophyta</taxon>
        <taxon>Embryophyta</taxon>
        <taxon>Tracheophyta</taxon>
        <taxon>Spermatophyta</taxon>
        <taxon>Magnoliopsida</taxon>
        <taxon>eudicotyledons</taxon>
        <taxon>Gunneridae</taxon>
        <taxon>Pentapetalae</taxon>
        <taxon>asterids</taxon>
        <taxon>lamiids</taxon>
        <taxon>Lamiales</taxon>
        <taxon>Lentibulariaceae</taxon>
        <taxon>Genlisea</taxon>
    </lineage>
</organism>
<evidence type="ECO:0000259" key="9">
    <source>
        <dbReference type="Pfam" id="PF04535"/>
    </source>
</evidence>
<evidence type="ECO:0000256" key="1">
    <source>
        <dbReference type="ARBA" id="ARBA00004651"/>
    </source>
</evidence>
<keyword evidence="11" id="KW-1185">Reference proteome</keyword>
<comment type="subcellular location">
    <subcellularLocation>
        <location evidence="1 8">Cell membrane</location>
        <topology evidence="1 8">Multi-pass membrane protein</topology>
    </subcellularLocation>
</comment>
<keyword evidence="5 8" id="KW-0812">Transmembrane</keyword>
<dbReference type="InterPro" id="IPR044173">
    <property type="entry name" value="CASPL"/>
</dbReference>
<dbReference type="Pfam" id="PF04535">
    <property type="entry name" value="CASP_dom"/>
    <property type="match status" value="1"/>
</dbReference>
<name>S8DGG2_9LAMI</name>
<protein>
    <recommendedName>
        <fullName evidence="8">CASP-like protein</fullName>
    </recommendedName>
</protein>
<evidence type="ECO:0000313" key="10">
    <source>
        <dbReference type="EMBL" id="EPS58442.1"/>
    </source>
</evidence>
<dbReference type="Proteomes" id="UP000015453">
    <property type="component" value="Unassembled WGS sequence"/>
</dbReference>
<feature type="domain" description="Casparian strip membrane protein" evidence="9">
    <location>
        <begin position="1"/>
        <end position="99"/>
    </location>
</feature>
<feature type="transmembrane region" description="Helical" evidence="8">
    <location>
        <begin position="6"/>
        <end position="25"/>
    </location>
</feature>
<evidence type="ECO:0000256" key="7">
    <source>
        <dbReference type="ARBA" id="ARBA00023136"/>
    </source>
</evidence>
<comment type="caution">
    <text evidence="10">The sequence shown here is derived from an EMBL/GenBank/DDBJ whole genome shotgun (WGS) entry which is preliminary data.</text>
</comment>
<keyword evidence="4 8" id="KW-1003">Cell membrane</keyword>
<feature type="transmembrane region" description="Helical" evidence="8">
    <location>
        <begin position="88"/>
        <end position="110"/>
    </location>
</feature>
<sequence length="112" mass="12046">YRFFVIANFIATGFSVTTLLLVVVLRNKSPGSNSYFFLFLLDLIVGDILLGGCAAATSIGYLGKYGNDHTGWLPVCDHFAKFCDRGTISIAVSYACVVFYLILASASASASR</sequence>
<feature type="non-terminal residue" evidence="10">
    <location>
        <position position="112"/>
    </location>
</feature>
<dbReference type="InterPro" id="IPR006702">
    <property type="entry name" value="CASP_dom"/>
</dbReference>
<dbReference type="EMBL" id="AUSU01009221">
    <property type="protein sequence ID" value="EPS58442.1"/>
    <property type="molecule type" value="Genomic_DNA"/>
</dbReference>
<dbReference type="PANTHER" id="PTHR36488:SF8">
    <property type="entry name" value="CASP-LIKE PROTEIN 1U1"/>
    <property type="match status" value="1"/>
</dbReference>
<dbReference type="NCBIfam" id="TIGR01569">
    <property type="entry name" value="A_tha_TIGR01569"/>
    <property type="match status" value="1"/>
</dbReference>
<dbReference type="AlphaFoldDB" id="S8DGG2"/>
<dbReference type="OrthoDB" id="1904499at2759"/>
<keyword evidence="6 8" id="KW-1133">Transmembrane helix</keyword>
<evidence type="ECO:0000256" key="2">
    <source>
        <dbReference type="ARBA" id="ARBA00007651"/>
    </source>
</evidence>
<gene>
    <name evidence="10" type="ORF">M569_16372</name>
</gene>
<reference evidence="10 11" key="1">
    <citation type="journal article" date="2013" name="BMC Genomics">
        <title>The miniature genome of a carnivorous plant Genlisea aurea contains a low number of genes and short non-coding sequences.</title>
        <authorList>
            <person name="Leushkin E.V."/>
            <person name="Sutormin R.A."/>
            <person name="Nabieva E.R."/>
            <person name="Penin A.A."/>
            <person name="Kondrashov A.S."/>
            <person name="Logacheva M.D."/>
        </authorList>
    </citation>
    <scope>NUCLEOTIDE SEQUENCE [LARGE SCALE GENOMIC DNA]</scope>
</reference>
<evidence type="ECO:0000256" key="8">
    <source>
        <dbReference type="RuleBase" id="RU361233"/>
    </source>
</evidence>
<accession>S8DGG2</accession>
<feature type="transmembrane region" description="Helical" evidence="8">
    <location>
        <begin position="37"/>
        <end position="62"/>
    </location>
</feature>
<evidence type="ECO:0000256" key="6">
    <source>
        <dbReference type="ARBA" id="ARBA00022989"/>
    </source>
</evidence>
<evidence type="ECO:0000256" key="3">
    <source>
        <dbReference type="ARBA" id="ARBA00011489"/>
    </source>
</evidence>
<comment type="caution">
    <text evidence="8">Lacks conserved residue(s) required for the propagation of feature annotation.</text>
</comment>
<comment type="similarity">
    <text evidence="2 8">Belongs to the Casparian strip membrane proteins (CASP) family.</text>
</comment>
<keyword evidence="7 8" id="KW-0472">Membrane</keyword>
<feature type="non-terminal residue" evidence="10">
    <location>
        <position position="1"/>
    </location>
</feature>
<dbReference type="InterPro" id="IPR006459">
    <property type="entry name" value="CASP/CASPL"/>
</dbReference>
<proteinExistence type="inferred from homology"/>
<evidence type="ECO:0000313" key="11">
    <source>
        <dbReference type="Proteomes" id="UP000015453"/>
    </source>
</evidence>
<dbReference type="GO" id="GO:0005886">
    <property type="term" value="C:plasma membrane"/>
    <property type="evidence" value="ECO:0007669"/>
    <property type="project" value="UniProtKB-SubCell"/>
</dbReference>
<evidence type="ECO:0000256" key="4">
    <source>
        <dbReference type="ARBA" id="ARBA00022475"/>
    </source>
</evidence>
<comment type="subunit">
    <text evidence="3 8">Homodimer and heterodimers.</text>
</comment>
<dbReference type="PANTHER" id="PTHR36488">
    <property type="entry name" value="CASP-LIKE PROTEIN 1U1"/>
    <property type="match status" value="1"/>
</dbReference>
<evidence type="ECO:0000256" key="5">
    <source>
        <dbReference type="ARBA" id="ARBA00022692"/>
    </source>
</evidence>